<protein>
    <recommendedName>
        <fullName evidence="4">LPP20 lipoprotein</fullName>
    </recommendedName>
</protein>
<evidence type="ECO:0000313" key="2">
    <source>
        <dbReference type="EMBL" id="GAT34546.1"/>
    </source>
</evidence>
<keyword evidence="3" id="KW-1185">Reference proteome</keyword>
<evidence type="ECO:0008006" key="4">
    <source>
        <dbReference type="Google" id="ProtNLM"/>
    </source>
</evidence>
<comment type="caution">
    <text evidence="2">The sequence shown here is derived from an EMBL/GenBank/DDBJ whole genome shotgun (WGS) entry which is preliminary data.</text>
</comment>
<keyword evidence="1" id="KW-0732">Signal</keyword>
<organism evidence="2 3">
    <name type="scientific">Terrimicrobium sacchariphilum</name>
    <dbReference type="NCBI Taxonomy" id="690879"/>
    <lineage>
        <taxon>Bacteria</taxon>
        <taxon>Pseudomonadati</taxon>
        <taxon>Verrucomicrobiota</taxon>
        <taxon>Terrimicrobiia</taxon>
        <taxon>Terrimicrobiales</taxon>
        <taxon>Terrimicrobiaceae</taxon>
        <taxon>Terrimicrobium</taxon>
    </lineage>
</organism>
<gene>
    <name evidence="2" type="ORF">TSACC_22971</name>
</gene>
<accession>A0A146GDG8</accession>
<dbReference type="EMBL" id="BDCO01000002">
    <property type="protein sequence ID" value="GAT34546.1"/>
    <property type="molecule type" value="Genomic_DNA"/>
</dbReference>
<reference evidence="3" key="1">
    <citation type="journal article" date="2017" name="Genome Announc.">
        <title>Draft Genome Sequence of Terrimicrobium sacchariphilum NM-5T, a Facultative Anaerobic Soil Bacterium of the Class Spartobacteria.</title>
        <authorList>
            <person name="Qiu Y.L."/>
            <person name="Tourlousse D.M."/>
            <person name="Matsuura N."/>
            <person name="Ohashi A."/>
            <person name="Sekiguchi Y."/>
        </authorList>
    </citation>
    <scope>NUCLEOTIDE SEQUENCE [LARGE SCALE GENOMIC DNA]</scope>
    <source>
        <strain evidence="3">NM-5</strain>
    </source>
</reference>
<name>A0A146GDG8_TERSA</name>
<feature type="signal peptide" evidence="1">
    <location>
        <begin position="1"/>
        <end position="17"/>
    </location>
</feature>
<dbReference type="AlphaFoldDB" id="A0A146GDG8"/>
<evidence type="ECO:0000313" key="3">
    <source>
        <dbReference type="Proteomes" id="UP000076023"/>
    </source>
</evidence>
<sequence length="184" mass="20041">MKHALIFFLGVLSSAVAQDAGQTVNGTGFPVVPLTSDKVIMGGVRYEFRQSVVEYNIESGLGIIADAREELKRAASEPATLRARGTLDQAFLELACDIIAAENFAKKSDRLFALLQQVEDTFREQSLPARVVTPRQLYIAVAGRSFRDADGMPVKPGDITRVLTFGGLVAEAKEQILLRSKTID</sequence>
<proteinExistence type="predicted"/>
<dbReference type="Proteomes" id="UP000076023">
    <property type="component" value="Unassembled WGS sequence"/>
</dbReference>
<evidence type="ECO:0000256" key="1">
    <source>
        <dbReference type="SAM" id="SignalP"/>
    </source>
</evidence>
<dbReference type="InParanoid" id="A0A146GDG8"/>
<feature type="chain" id="PRO_5007524723" description="LPP20 lipoprotein" evidence="1">
    <location>
        <begin position="18"/>
        <end position="184"/>
    </location>
</feature>